<dbReference type="VEuPathDB" id="ToxoDB:EAH_00028430"/>
<reference evidence="2" key="1">
    <citation type="submission" date="2013-10" db="EMBL/GenBank/DDBJ databases">
        <title>Genomic analysis of the causative agents of coccidiosis in chickens.</title>
        <authorList>
            <person name="Reid A.J."/>
            <person name="Blake D."/>
            <person name="Billington K."/>
            <person name="Browne H."/>
            <person name="Dunn M."/>
            <person name="Hung S."/>
            <person name="Kawahara F."/>
            <person name="Miranda-Saavedra D."/>
            <person name="Mourier T."/>
            <person name="Nagra H."/>
            <person name="Otto T.D."/>
            <person name="Rawlings N."/>
            <person name="Sanchez A."/>
            <person name="Sanders M."/>
            <person name="Subramaniam C."/>
            <person name="Tay Y."/>
            <person name="Dear P."/>
            <person name="Doerig C."/>
            <person name="Gruber A."/>
            <person name="Parkinson J."/>
            <person name="Shirley M."/>
            <person name="Wan K.L."/>
            <person name="Berriman M."/>
            <person name="Tomley F."/>
            <person name="Pain A."/>
        </authorList>
    </citation>
    <scope>NUCLEOTIDE SEQUENCE</scope>
    <source>
        <strain evidence="2">Houghton</strain>
    </source>
</reference>
<dbReference type="RefSeq" id="XP_013251791.1">
    <property type="nucleotide sequence ID" value="XM_013396337.1"/>
</dbReference>
<dbReference type="Proteomes" id="UP000018050">
    <property type="component" value="Unassembled WGS sequence"/>
</dbReference>
<protein>
    <submittedName>
        <fullName evidence="2">Uncharacterized protein</fullName>
    </submittedName>
</protein>
<evidence type="ECO:0000313" key="3">
    <source>
        <dbReference type="Proteomes" id="UP000018050"/>
    </source>
</evidence>
<evidence type="ECO:0000256" key="1">
    <source>
        <dbReference type="SAM" id="Phobius"/>
    </source>
</evidence>
<dbReference type="OrthoDB" id="347810at2759"/>
<dbReference type="OMA" id="SAKEPRH"/>
<dbReference type="EMBL" id="HG670772">
    <property type="protein sequence ID" value="CDI77925.1"/>
    <property type="molecule type" value="Genomic_DNA"/>
</dbReference>
<sequence>MDWHGETGTNGGLNTFDLGARTMTAGFASANYSAKEPRHWALDFSQESLSDNLLVELPDEDDGNVSIEKNSGGVSEPTPVVHAGDPVRGRQLLTVGSVALVVTLLVSLVAAVAVKQKMHIPKLPTPDMQKPSEQSEVDICIKQFENSVGELNEAWQAASHTVRKAFEHHFSPVGKGLRLKGSDAWEVLKDQRNIFFKSLPEDDCSEEQRRAFVKQAKLITAIFDASSERLRALGRLERISTKHGIPIPLIDMPAGEHWCTYGHPSQGEQPVTFKEFLRLLPQDGQGYIPEDNDDDDDEVFVSVVSMKTAAKLADVIRIEDAQREDDNYIYHFFDRFANTFGLSLVKMTESDAKKAASFVTVGGELPFPSGDFLRFLRTRFKSTSHGYMDPLIFKSLENNWNEQRLNDLIEQIVDDQRRRSQDLGQQKLMTLMSVSEDEDMKENSLFVLALFLL</sequence>
<keyword evidence="3" id="KW-1185">Reference proteome</keyword>
<keyword evidence="1" id="KW-1133">Transmembrane helix</keyword>
<accession>U6GCP8</accession>
<proteinExistence type="predicted"/>
<feature type="transmembrane region" description="Helical" evidence="1">
    <location>
        <begin position="92"/>
        <end position="114"/>
    </location>
</feature>
<dbReference type="AlphaFoldDB" id="U6GCP8"/>
<evidence type="ECO:0000313" key="2">
    <source>
        <dbReference type="EMBL" id="CDI77925.1"/>
    </source>
</evidence>
<dbReference type="GeneID" id="25270913"/>
<name>U6GCP8_EIMAC</name>
<keyword evidence="1" id="KW-0472">Membrane</keyword>
<keyword evidence="1" id="KW-0812">Transmembrane</keyword>
<reference evidence="2" key="2">
    <citation type="submission" date="2013-10" db="EMBL/GenBank/DDBJ databases">
        <authorList>
            <person name="Aslett M."/>
        </authorList>
    </citation>
    <scope>NUCLEOTIDE SEQUENCE</scope>
    <source>
        <strain evidence="2">Houghton</strain>
    </source>
</reference>
<organism evidence="2 3">
    <name type="scientific">Eimeria acervulina</name>
    <name type="common">Coccidian parasite</name>
    <dbReference type="NCBI Taxonomy" id="5801"/>
    <lineage>
        <taxon>Eukaryota</taxon>
        <taxon>Sar</taxon>
        <taxon>Alveolata</taxon>
        <taxon>Apicomplexa</taxon>
        <taxon>Conoidasida</taxon>
        <taxon>Coccidia</taxon>
        <taxon>Eucoccidiorida</taxon>
        <taxon>Eimeriorina</taxon>
        <taxon>Eimeriidae</taxon>
        <taxon>Eimeria</taxon>
    </lineage>
</organism>
<gene>
    <name evidence="2" type="ORF">EAH_00028430</name>
</gene>